<evidence type="ECO:0000313" key="3">
    <source>
        <dbReference type="Proteomes" id="UP000593560"/>
    </source>
</evidence>
<dbReference type="AlphaFoldDB" id="A0A7J9HM88"/>
<reference evidence="2 3" key="1">
    <citation type="journal article" date="2019" name="Genome Biol. Evol.">
        <title>Insights into the evolution of the New World diploid cottons (Gossypium, subgenus Houzingenia) based on genome sequencing.</title>
        <authorList>
            <person name="Grover C.E."/>
            <person name="Arick M.A. 2nd"/>
            <person name="Thrash A."/>
            <person name="Conover J.L."/>
            <person name="Sanders W.S."/>
            <person name="Peterson D.G."/>
            <person name="Frelichowski J.E."/>
            <person name="Scheffler J.A."/>
            <person name="Scheffler B.E."/>
            <person name="Wendel J.F."/>
        </authorList>
    </citation>
    <scope>NUCLEOTIDE SEQUENCE [LARGE SCALE GENOMIC DNA]</scope>
    <source>
        <strain evidence="2">0</strain>
        <tissue evidence="2">Leaf</tissue>
    </source>
</reference>
<sequence>MVEDINMLLERLNFSEEESIRVVSSNMSSTNGKGYEAWAVGKIMSDEKVNRDTMYRVLKSLSFTKKDVNFVSLKEGVILAKFGIIEGRTRILSLSPFGYFINVFLPCGFGMKVVDNLDNYLGLPLPNVMGEQKEWKVLGYASVGESLPPQGSGWSWFLESPPPKTVDKPSFTWSSIAEATKVIKDGFGWQRRLRVLWNEENRRWNKARQVGFGSHIFFWKAIWKLKTLPKIRVFIWRVGHEIIPTNAKIPFIRQGFRQDCPWCGAEKETLIQALKDCPTTRTILSIGGLDNRLLTKECNRCIDWLEDVMRVAKPLSRDFCIYNLVNDRIIPACKKLEKPLRGYAKINFDAAINNNKTGYGFIIRNEDDFAISGGGGFKEETLSAEWDKLYAFEESLDMARSLNVSK</sequence>
<dbReference type="Proteomes" id="UP000593560">
    <property type="component" value="Unassembled WGS sequence"/>
</dbReference>
<name>A0A7J9HM88_9ROSI</name>
<keyword evidence="3" id="KW-1185">Reference proteome</keyword>
<evidence type="ECO:0000313" key="2">
    <source>
        <dbReference type="EMBL" id="MBA0810932.1"/>
    </source>
</evidence>
<dbReference type="OrthoDB" id="1000288at2759"/>
<accession>A0A7J9HM88</accession>
<organism evidence="2 3">
    <name type="scientific">Gossypium harknessii</name>
    <dbReference type="NCBI Taxonomy" id="34285"/>
    <lineage>
        <taxon>Eukaryota</taxon>
        <taxon>Viridiplantae</taxon>
        <taxon>Streptophyta</taxon>
        <taxon>Embryophyta</taxon>
        <taxon>Tracheophyta</taxon>
        <taxon>Spermatophyta</taxon>
        <taxon>Magnoliopsida</taxon>
        <taxon>eudicotyledons</taxon>
        <taxon>Gunneridae</taxon>
        <taxon>Pentapetalae</taxon>
        <taxon>rosids</taxon>
        <taxon>malvids</taxon>
        <taxon>Malvales</taxon>
        <taxon>Malvaceae</taxon>
        <taxon>Malvoideae</taxon>
        <taxon>Gossypium</taxon>
    </lineage>
</organism>
<protein>
    <recommendedName>
        <fullName evidence="1">Reverse transcriptase zinc-binding domain-containing protein</fullName>
    </recommendedName>
</protein>
<dbReference type="Pfam" id="PF13966">
    <property type="entry name" value="zf-RVT"/>
    <property type="match status" value="1"/>
</dbReference>
<comment type="caution">
    <text evidence="2">The sequence shown here is derived from an EMBL/GenBank/DDBJ whole genome shotgun (WGS) entry which is preliminary data.</text>
</comment>
<evidence type="ECO:0000259" key="1">
    <source>
        <dbReference type="Pfam" id="PF13966"/>
    </source>
</evidence>
<feature type="domain" description="Reverse transcriptase zinc-binding" evidence="1">
    <location>
        <begin position="205"/>
        <end position="282"/>
    </location>
</feature>
<proteinExistence type="predicted"/>
<feature type="non-terminal residue" evidence="2">
    <location>
        <position position="1"/>
    </location>
</feature>
<dbReference type="EMBL" id="JABFAD010000010">
    <property type="protein sequence ID" value="MBA0810932.1"/>
    <property type="molecule type" value="Genomic_DNA"/>
</dbReference>
<dbReference type="InterPro" id="IPR026960">
    <property type="entry name" value="RVT-Znf"/>
</dbReference>
<gene>
    <name evidence="2" type="ORF">Gohar_002877</name>
</gene>